<dbReference type="OrthoDB" id="9782003at2"/>
<gene>
    <name evidence="13" type="ORF">SP90_02685</name>
</gene>
<keyword evidence="4 13" id="KW-0645">Protease</keyword>
<evidence type="ECO:0000256" key="3">
    <source>
        <dbReference type="ARBA" id="ARBA00007931"/>
    </source>
</evidence>
<evidence type="ECO:0000256" key="5">
    <source>
        <dbReference type="ARBA" id="ARBA00022692"/>
    </source>
</evidence>
<evidence type="ECO:0000256" key="9">
    <source>
        <dbReference type="ARBA" id="ARBA00023049"/>
    </source>
</evidence>
<dbReference type="GO" id="GO:0004222">
    <property type="term" value="F:metalloendopeptidase activity"/>
    <property type="evidence" value="ECO:0007669"/>
    <property type="project" value="InterPro"/>
</dbReference>
<dbReference type="GO" id="GO:0046872">
    <property type="term" value="F:metal ion binding"/>
    <property type="evidence" value="ECO:0007669"/>
    <property type="project" value="UniProtKB-KW"/>
</dbReference>
<accession>A0A1B7XL48</accession>
<evidence type="ECO:0000256" key="11">
    <source>
        <dbReference type="RuleBase" id="RU362031"/>
    </source>
</evidence>
<dbReference type="SUPFAM" id="SSF50156">
    <property type="entry name" value="PDZ domain-like"/>
    <property type="match status" value="1"/>
</dbReference>
<reference evidence="13 14" key="1">
    <citation type="submission" date="2015-01" db="EMBL/GenBank/DDBJ databases">
        <title>Desulfovibrio sp. JC271 draft genome sequence.</title>
        <authorList>
            <person name="Shivani Y."/>
            <person name="Subhash Y."/>
            <person name="Sasikala C."/>
            <person name="Ramana C.V."/>
        </authorList>
    </citation>
    <scope>NUCLEOTIDE SEQUENCE [LARGE SCALE GENOMIC DNA]</scope>
    <source>
        <strain evidence="13 14">JC271</strain>
    </source>
</reference>
<dbReference type="EMBL" id="JXMS01000003">
    <property type="protein sequence ID" value="OBQ56239.1"/>
    <property type="molecule type" value="Genomic_DNA"/>
</dbReference>
<dbReference type="RefSeq" id="WP_066852294.1">
    <property type="nucleotide sequence ID" value="NZ_JXMS01000003.1"/>
</dbReference>
<protein>
    <recommendedName>
        <fullName evidence="11">Zinc metalloprotease</fullName>
        <ecNumber evidence="11">3.4.24.-</ecNumber>
    </recommendedName>
</protein>
<dbReference type="InterPro" id="IPR036034">
    <property type="entry name" value="PDZ_sf"/>
</dbReference>
<dbReference type="InterPro" id="IPR041489">
    <property type="entry name" value="PDZ_6"/>
</dbReference>
<proteinExistence type="inferred from homology"/>
<dbReference type="Pfam" id="PF17820">
    <property type="entry name" value="PDZ_6"/>
    <property type="match status" value="1"/>
</dbReference>
<evidence type="ECO:0000259" key="12">
    <source>
        <dbReference type="PROSITE" id="PS50106"/>
    </source>
</evidence>
<feature type="domain" description="PDZ" evidence="12">
    <location>
        <begin position="134"/>
        <end position="188"/>
    </location>
</feature>
<dbReference type="PATRIC" id="fig|1560234.3.peg.1992"/>
<dbReference type="PROSITE" id="PS50106">
    <property type="entry name" value="PDZ"/>
    <property type="match status" value="1"/>
</dbReference>
<keyword evidence="8 11" id="KW-1133">Transmembrane helix</keyword>
<evidence type="ECO:0000256" key="7">
    <source>
        <dbReference type="ARBA" id="ARBA00022833"/>
    </source>
</evidence>
<dbReference type="GO" id="GO:0016020">
    <property type="term" value="C:membrane"/>
    <property type="evidence" value="ECO:0007669"/>
    <property type="project" value="UniProtKB-SubCell"/>
</dbReference>
<keyword evidence="9 11" id="KW-0482">Metalloprotease</keyword>
<dbReference type="PANTHER" id="PTHR42837">
    <property type="entry name" value="REGULATOR OF SIGMA-E PROTEASE RSEP"/>
    <property type="match status" value="1"/>
</dbReference>
<comment type="subcellular location">
    <subcellularLocation>
        <location evidence="2">Membrane</location>
        <topology evidence="2">Multi-pass membrane protein</topology>
    </subcellularLocation>
</comment>
<evidence type="ECO:0000256" key="2">
    <source>
        <dbReference type="ARBA" id="ARBA00004141"/>
    </source>
</evidence>
<comment type="similarity">
    <text evidence="3 11">Belongs to the peptidase M50B family.</text>
</comment>
<dbReference type="Proteomes" id="UP000091979">
    <property type="component" value="Unassembled WGS sequence"/>
</dbReference>
<keyword evidence="14" id="KW-1185">Reference proteome</keyword>
<evidence type="ECO:0000256" key="4">
    <source>
        <dbReference type="ARBA" id="ARBA00022670"/>
    </source>
</evidence>
<evidence type="ECO:0000256" key="8">
    <source>
        <dbReference type="ARBA" id="ARBA00022989"/>
    </source>
</evidence>
<evidence type="ECO:0000313" key="14">
    <source>
        <dbReference type="Proteomes" id="UP000091979"/>
    </source>
</evidence>
<dbReference type="GO" id="GO:0006508">
    <property type="term" value="P:proteolysis"/>
    <property type="evidence" value="ECO:0007669"/>
    <property type="project" value="UniProtKB-KW"/>
</dbReference>
<dbReference type="CDD" id="cd06163">
    <property type="entry name" value="S2P-M50_PDZ_RseP-like"/>
    <property type="match status" value="1"/>
</dbReference>
<feature type="transmembrane region" description="Helical" evidence="11">
    <location>
        <begin position="97"/>
        <end position="121"/>
    </location>
</feature>
<keyword evidence="10 11" id="KW-0472">Membrane</keyword>
<dbReference type="NCBIfam" id="TIGR00054">
    <property type="entry name" value="RIP metalloprotease RseP"/>
    <property type="match status" value="1"/>
</dbReference>
<keyword evidence="7 11" id="KW-0862">Zinc</keyword>
<dbReference type="STRING" id="1560234.SP90_02685"/>
<dbReference type="InterPro" id="IPR004387">
    <property type="entry name" value="Pept_M50_Zn"/>
</dbReference>
<dbReference type="Gene3D" id="2.30.42.10">
    <property type="match status" value="1"/>
</dbReference>
<dbReference type="EC" id="3.4.24.-" evidence="11"/>
<dbReference type="Pfam" id="PF02163">
    <property type="entry name" value="Peptidase_M50"/>
    <property type="match status" value="1"/>
</dbReference>
<organism evidence="13 14">
    <name type="scientific">Halodesulfovibrio spirochaetisodalis</name>
    <dbReference type="NCBI Taxonomy" id="1560234"/>
    <lineage>
        <taxon>Bacteria</taxon>
        <taxon>Pseudomonadati</taxon>
        <taxon>Thermodesulfobacteriota</taxon>
        <taxon>Desulfovibrionia</taxon>
        <taxon>Desulfovibrionales</taxon>
        <taxon>Desulfovibrionaceae</taxon>
        <taxon>Halodesulfovibrio</taxon>
    </lineage>
</organism>
<name>A0A1B7XL48_9BACT</name>
<feature type="transmembrane region" description="Helical" evidence="11">
    <location>
        <begin position="333"/>
        <end position="351"/>
    </location>
</feature>
<comment type="caution">
    <text evidence="13">The sequence shown here is derived from an EMBL/GenBank/DDBJ whole genome shotgun (WGS) entry which is preliminary data.</text>
</comment>
<dbReference type="InterPro" id="IPR001478">
    <property type="entry name" value="PDZ"/>
</dbReference>
<dbReference type="InterPro" id="IPR008915">
    <property type="entry name" value="Peptidase_M50"/>
</dbReference>
<sequence length="357" mass="38810">MLSSAIAIILVLGGLIFFHELGHFSVARAFGVGIRTFSLGFGPALYKFKRGRTEYKLSAIPLGGYVSMVGESPDDDINSPENQEFTEADSFVRRKPWQRICIVAAGPVANLLLAFLIYWALFFANGQFQLLPEVGNIRPDSPAAVAGIQKGDSITSISGVQIHYWEDISKNIAKSQGKELNIVVQRDGKNMAFNVTPSLLSRKNIFGEDEKTYLIGIQAAGKTEKIELGLVGSAPAALEQTWDMTVLTVEGFIKLIERVIPAETVGGPIMIAQLVSQQAEQGIVAVLALAALISINLGVLNLLPIPVLDGGHLVMLIYEMVVGKPVPAKVMDYSIRVGIFLLLTLMVWATFNDVRRL</sequence>
<evidence type="ECO:0000256" key="1">
    <source>
        <dbReference type="ARBA" id="ARBA00001947"/>
    </source>
</evidence>
<dbReference type="CDD" id="cd23081">
    <property type="entry name" value="cpPDZ_EcRseP-like"/>
    <property type="match status" value="1"/>
</dbReference>
<comment type="cofactor">
    <cofactor evidence="1 11">
        <name>Zn(2+)</name>
        <dbReference type="ChEBI" id="CHEBI:29105"/>
    </cofactor>
</comment>
<feature type="transmembrane region" description="Helical" evidence="11">
    <location>
        <begin position="283"/>
        <end position="305"/>
    </location>
</feature>
<dbReference type="PANTHER" id="PTHR42837:SF2">
    <property type="entry name" value="MEMBRANE METALLOPROTEASE ARASP2, CHLOROPLASTIC-RELATED"/>
    <property type="match status" value="1"/>
</dbReference>
<evidence type="ECO:0000256" key="6">
    <source>
        <dbReference type="ARBA" id="ARBA00022801"/>
    </source>
</evidence>
<keyword evidence="11" id="KW-0479">Metal-binding</keyword>
<evidence type="ECO:0000256" key="10">
    <source>
        <dbReference type="ARBA" id="ARBA00023136"/>
    </source>
</evidence>
<keyword evidence="6 11" id="KW-0378">Hydrolase</keyword>
<dbReference type="AlphaFoldDB" id="A0A1B7XL48"/>
<evidence type="ECO:0000313" key="13">
    <source>
        <dbReference type="EMBL" id="OBQ56239.1"/>
    </source>
</evidence>
<keyword evidence="5 11" id="KW-0812">Transmembrane</keyword>